<organism evidence="1">
    <name type="scientific">Fusarium oxysporum f. sp. cepae</name>
    <dbReference type="NCBI Taxonomy" id="396571"/>
    <lineage>
        <taxon>Eukaryota</taxon>
        <taxon>Fungi</taxon>
        <taxon>Dikarya</taxon>
        <taxon>Ascomycota</taxon>
        <taxon>Pezizomycotina</taxon>
        <taxon>Sordariomycetes</taxon>
        <taxon>Hypocreomycetidae</taxon>
        <taxon>Hypocreales</taxon>
        <taxon>Nectriaceae</taxon>
        <taxon>Fusarium</taxon>
        <taxon>Fusarium oxysporum species complex</taxon>
    </lineage>
</organism>
<comment type="caution">
    <text evidence="1">The sequence shown here is derived from an EMBL/GenBank/DDBJ whole genome shotgun (WGS) entry which is preliminary data.</text>
</comment>
<dbReference type="EMBL" id="MRCU01000001">
    <property type="protein sequence ID" value="RKK28590.1"/>
    <property type="molecule type" value="Genomic_DNA"/>
</dbReference>
<dbReference type="Proteomes" id="UP000270866">
    <property type="component" value="Chromosome 1"/>
</dbReference>
<evidence type="ECO:0000313" key="1">
    <source>
        <dbReference type="EMBL" id="RKK28590.1"/>
    </source>
</evidence>
<accession>A0A3L6P606</accession>
<name>A0A3L6P606_FUSOX</name>
<gene>
    <name evidence="1" type="ORF">BFJ65_g533</name>
</gene>
<protein>
    <submittedName>
        <fullName evidence="1">Uncharacterized protein</fullName>
    </submittedName>
</protein>
<sequence length="36" mass="3986">MTGGLPLVVDPFGQLNEEQTYRKDVILDEASSGHLR</sequence>
<proteinExistence type="predicted"/>
<dbReference type="AlphaFoldDB" id="A0A3L6P606"/>
<reference evidence="1" key="1">
    <citation type="journal article" date="2018" name="Sci. Rep.">
        <title>Characterisation of pathogen-specific regions and novel effector candidates in Fusarium oxysporum f. sp. cepae.</title>
        <authorList>
            <person name="Armitage A.D."/>
            <person name="Taylor A."/>
            <person name="Sobczyk M.K."/>
            <person name="Baxter L."/>
            <person name="Greenfield B.P."/>
            <person name="Bates H.J."/>
            <person name="Wilson F."/>
            <person name="Jackson A.C."/>
            <person name="Ott S."/>
            <person name="Harrison R.J."/>
            <person name="Clarkson J.P."/>
        </authorList>
    </citation>
    <scope>NUCLEOTIDE SEQUENCE [LARGE SCALE GENOMIC DNA]</scope>
    <source>
        <strain evidence="1">FoC_Fus2</strain>
    </source>
</reference>